<organism evidence="2 3">
    <name type="scientific">Velamenicoccus archaeovorus</name>
    <dbReference type="NCBI Taxonomy" id="1930593"/>
    <lineage>
        <taxon>Bacteria</taxon>
        <taxon>Pseudomonadati</taxon>
        <taxon>Candidatus Omnitrophota</taxon>
        <taxon>Candidatus Velamenicoccus</taxon>
    </lineage>
</organism>
<dbReference type="AlphaFoldDB" id="A0A410P750"/>
<sequence length="122" mass="14729">MSDFSYLPDFVFEETLEYKTLISEFESGVEQRRRKWAAPLHKWRLRFSSRSKADMEMMRNFFSAKYGSFMAFTWTNPNDAVEYTVRFAEDSFKYTMKAYEVYDFEFDFIEVKQCLEMSAPLL</sequence>
<dbReference type="OrthoDB" id="8607203at2"/>
<gene>
    <name evidence="2" type="ORF">BU251_08895</name>
</gene>
<dbReference type="Proteomes" id="UP000287243">
    <property type="component" value="Chromosome"/>
</dbReference>
<dbReference type="Pfam" id="PF09343">
    <property type="entry name" value="DUF2460"/>
    <property type="match status" value="1"/>
</dbReference>
<dbReference type="RefSeq" id="WP_128700797.1">
    <property type="nucleotide sequence ID" value="NZ_CP019384.1"/>
</dbReference>
<reference evidence="2 3" key="1">
    <citation type="submission" date="2017-01" db="EMBL/GenBank/DDBJ databases">
        <title>First insights into the biology of 'candidatus Vampirococcus archaeovorus'.</title>
        <authorList>
            <person name="Kizina J."/>
            <person name="Jordan S."/>
            <person name="Stueber K."/>
            <person name="Reinhardt R."/>
            <person name="Harder J."/>
        </authorList>
    </citation>
    <scope>NUCLEOTIDE SEQUENCE [LARGE SCALE GENOMIC DNA]</scope>
    <source>
        <strain evidence="2 3">LiM</strain>
    </source>
</reference>
<feature type="domain" description="DUF2460" evidence="1">
    <location>
        <begin position="15"/>
        <end position="80"/>
    </location>
</feature>
<dbReference type="InterPro" id="IPR011740">
    <property type="entry name" value="DUF2460"/>
</dbReference>
<name>A0A410P750_VELA1</name>
<proteinExistence type="predicted"/>
<evidence type="ECO:0000259" key="1">
    <source>
        <dbReference type="Pfam" id="PF09343"/>
    </source>
</evidence>
<accession>A0A410P750</accession>
<protein>
    <recommendedName>
        <fullName evidence="1">DUF2460 domain-containing protein</fullName>
    </recommendedName>
</protein>
<dbReference type="EMBL" id="CP019384">
    <property type="protein sequence ID" value="QAT17831.1"/>
    <property type="molecule type" value="Genomic_DNA"/>
</dbReference>
<evidence type="ECO:0000313" key="3">
    <source>
        <dbReference type="Proteomes" id="UP000287243"/>
    </source>
</evidence>
<evidence type="ECO:0000313" key="2">
    <source>
        <dbReference type="EMBL" id="QAT17831.1"/>
    </source>
</evidence>
<keyword evidence="3" id="KW-1185">Reference proteome</keyword>
<dbReference type="KEGG" id="vai:BU251_08895"/>